<feature type="chain" id="PRO_5017955085" evidence="1">
    <location>
        <begin position="21"/>
        <end position="170"/>
    </location>
</feature>
<proteinExistence type="predicted"/>
<dbReference type="AlphaFoldDB" id="A0A3P3W437"/>
<keyword evidence="1" id="KW-0732">Signal</keyword>
<accession>A0A3P3W437</accession>
<feature type="signal peptide" evidence="1">
    <location>
        <begin position="1"/>
        <end position="20"/>
    </location>
</feature>
<protein>
    <submittedName>
        <fullName evidence="2">Uncharacterized protein</fullName>
    </submittedName>
</protein>
<gene>
    <name evidence="2" type="ORF">EG240_10725</name>
</gene>
<evidence type="ECO:0000313" key="3">
    <source>
        <dbReference type="Proteomes" id="UP000275719"/>
    </source>
</evidence>
<comment type="caution">
    <text evidence="2">The sequence shown here is derived from an EMBL/GenBank/DDBJ whole genome shotgun (WGS) entry which is preliminary data.</text>
</comment>
<evidence type="ECO:0000256" key="1">
    <source>
        <dbReference type="SAM" id="SignalP"/>
    </source>
</evidence>
<keyword evidence="3" id="KW-1185">Reference proteome</keyword>
<dbReference type="RefSeq" id="WP_125019396.1">
    <property type="nucleotide sequence ID" value="NZ_RQVQ01000022.1"/>
</dbReference>
<name>A0A3P3W437_9FLAO</name>
<evidence type="ECO:0000313" key="2">
    <source>
        <dbReference type="EMBL" id="RRJ89862.1"/>
    </source>
</evidence>
<organism evidence="2 3">
    <name type="scientific">Paenimyroides tangerinum</name>
    <dbReference type="NCBI Taxonomy" id="2488728"/>
    <lineage>
        <taxon>Bacteria</taxon>
        <taxon>Pseudomonadati</taxon>
        <taxon>Bacteroidota</taxon>
        <taxon>Flavobacteriia</taxon>
        <taxon>Flavobacteriales</taxon>
        <taxon>Flavobacteriaceae</taxon>
        <taxon>Paenimyroides</taxon>
    </lineage>
</organism>
<dbReference type="EMBL" id="RQVQ01000022">
    <property type="protein sequence ID" value="RRJ89862.1"/>
    <property type="molecule type" value="Genomic_DNA"/>
</dbReference>
<dbReference type="Proteomes" id="UP000275719">
    <property type="component" value="Unassembled WGS sequence"/>
</dbReference>
<reference evidence="2 3" key="1">
    <citation type="submission" date="2018-11" db="EMBL/GenBank/DDBJ databases">
        <title>Flavobacterium sp. nov., YIM 102701-2 draft genome.</title>
        <authorList>
            <person name="Li G."/>
            <person name="Jiang Y."/>
        </authorList>
    </citation>
    <scope>NUCLEOTIDE SEQUENCE [LARGE SCALE GENOMIC DNA]</scope>
    <source>
        <strain evidence="2 3">YIM 102701-2</strain>
    </source>
</reference>
<sequence length="170" mass="20154">MKTKLLTFLFLISLSHFAFGQHCAYDFASIIVVTIHEKENLNNIPNLKVTIVDSEGNNVLDRNDNEIVFWQNPEKSSTEYNNFENAKEIRYPFAKDNYVWVCGVNFSVEDYYLKIEETGNTSKYHLPYYKLIKLYEVDKFHLCGNYHNEDYHTYSGRRLYKPVEIIVQKK</sequence>